<dbReference type="EMBL" id="CCAG010001313">
    <property type="status" value="NOT_ANNOTATED_CDS"/>
    <property type="molecule type" value="Genomic_DNA"/>
</dbReference>
<name>A0A1B0G940_GLOMM</name>
<dbReference type="Proteomes" id="UP000092444">
    <property type="component" value="Unassembled WGS sequence"/>
</dbReference>
<dbReference type="EnsemblMetazoa" id="GMOY009827-RA">
    <property type="protein sequence ID" value="GMOY009827-PA"/>
    <property type="gene ID" value="GMOY009827"/>
</dbReference>
<sequence>MESICRLCFQPAALFQVPGYNIPTCVKCSEHLTSTGNGFYPTVTGTTATQAAAAVASVGAVATAVAAAAAVNAATTNGTTTASLNQQQQQQLQQLQNAVNENLQNTEESEEPQRQTRRPRQNGIKNKLQQITMSSFELEKTIQQLDVHTYLYI</sequence>
<dbReference type="STRING" id="37546.A0A1B0G940"/>
<protein>
    <submittedName>
        <fullName evidence="2">Uncharacterized protein</fullName>
    </submittedName>
</protein>
<evidence type="ECO:0000313" key="3">
    <source>
        <dbReference type="Proteomes" id="UP000092444"/>
    </source>
</evidence>
<keyword evidence="3" id="KW-1185">Reference proteome</keyword>
<accession>A0A1B0G940</accession>
<organism evidence="2 3">
    <name type="scientific">Glossina morsitans morsitans</name>
    <name type="common">Savannah tsetse fly</name>
    <dbReference type="NCBI Taxonomy" id="37546"/>
    <lineage>
        <taxon>Eukaryota</taxon>
        <taxon>Metazoa</taxon>
        <taxon>Ecdysozoa</taxon>
        <taxon>Arthropoda</taxon>
        <taxon>Hexapoda</taxon>
        <taxon>Insecta</taxon>
        <taxon>Pterygota</taxon>
        <taxon>Neoptera</taxon>
        <taxon>Endopterygota</taxon>
        <taxon>Diptera</taxon>
        <taxon>Brachycera</taxon>
        <taxon>Muscomorpha</taxon>
        <taxon>Hippoboscoidea</taxon>
        <taxon>Glossinidae</taxon>
        <taxon>Glossina</taxon>
    </lineage>
</organism>
<dbReference type="AlphaFoldDB" id="A0A1B0G940"/>
<evidence type="ECO:0000256" key="1">
    <source>
        <dbReference type="SAM" id="MobiDB-lite"/>
    </source>
</evidence>
<proteinExistence type="predicted"/>
<evidence type="ECO:0000313" key="2">
    <source>
        <dbReference type="EnsemblMetazoa" id="GMOY009827-PA"/>
    </source>
</evidence>
<reference evidence="2" key="1">
    <citation type="submission" date="2020-05" db="UniProtKB">
        <authorList>
            <consortium name="EnsemblMetazoa"/>
        </authorList>
    </citation>
    <scope>IDENTIFICATION</scope>
    <source>
        <strain evidence="2">Yale</strain>
    </source>
</reference>
<feature type="region of interest" description="Disordered" evidence="1">
    <location>
        <begin position="103"/>
        <end position="126"/>
    </location>
</feature>
<dbReference type="VEuPathDB" id="VectorBase:GMOY009827"/>